<dbReference type="InterPro" id="IPR049382">
    <property type="entry name" value="FGGY_C_2"/>
</dbReference>
<dbReference type="Gene3D" id="3.30.420.40">
    <property type="match status" value="2"/>
</dbReference>
<dbReference type="Proteomes" id="UP000027725">
    <property type="component" value="Unassembled WGS sequence"/>
</dbReference>
<evidence type="ECO:0000256" key="1">
    <source>
        <dbReference type="ARBA" id="ARBA00009156"/>
    </source>
</evidence>
<dbReference type="GO" id="GO:0005975">
    <property type="term" value="P:carbohydrate metabolic process"/>
    <property type="evidence" value="ECO:0007669"/>
    <property type="project" value="InterPro"/>
</dbReference>
<dbReference type="Pfam" id="PF21546">
    <property type="entry name" value="FGGY_C_2"/>
    <property type="match status" value="1"/>
</dbReference>
<keyword evidence="7" id="KW-1185">Reference proteome</keyword>
<name>A0A074T805_9RHOB</name>
<dbReference type="RefSeq" id="WP_051693712.1">
    <property type="nucleotide sequence ID" value="NZ_JHEH01000057.1"/>
</dbReference>
<comment type="similarity">
    <text evidence="1">Belongs to the FGGY kinase family.</text>
</comment>
<dbReference type="AlphaFoldDB" id="A0A074T805"/>
<gene>
    <name evidence="6" type="ORF">DL1_17035</name>
</gene>
<feature type="domain" description="Carbohydrate kinase FGGY N-terminal" evidence="4">
    <location>
        <begin position="13"/>
        <end position="247"/>
    </location>
</feature>
<dbReference type="Pfam" id="PF00370">
    <property type="entry name" value="FGGY_N"/>
    <property type="match status" value="1"/>
</dbReference>
<keyword evidence="3 6" id="KW-0418">Kinase</keyword>
<dbReference type="eggNOG" id="COG1070">
    <property type="taxonomic scope" value="Bacteria"/>
</dbReference>
<dbReference type="CDD" id="cd07772">
    <property type="entry name" value="ASKHA_NBD_FGGY_NaCK-like"/>
    <property type="match status" value="1"/>
</dbReference>
<evidence type="ECO:0000256" key="2">
    <source>
        <dbReference type="ARBA" id="ARBA00022679"/>
    </source>
</evidence>
<protein>
    <submittedName>
        <fullName evidence="6">Carbohydrate kinase</fullName>
    </submittedName>
</protein>
<reference evidence="6 7" key="1">
    <citation type="submission" date="2014-03" db="EMBL/GenBank/DDBJ databases">
        <title>The draft genome sequence of Thioclava dalianensis DLFJ1-1.</title>
        <authorList>
            <person name="Lai Q."/>
            <person name="Shao Z."/>
        </authorList>
    </citation>
    <scope>NUCLEOTIDE SEQUENCE [LARGE SCALE GENOMIC DNA]</scope>
    <source>
        <strain evidence="6 7">DLFJ1-1</strain>
    </source>
</reference>
<evidence type="ECO:0000256" key="3">
    <source>
        <dbReference type="ARBA" id="ARBA00022777"/>
    </source>
</evidence>
<evidence type="ECO:0000313" key="7">
    <source>
        <dbReference type="Proteomes" id="UP000027725"/>
    </source>
</evidence>
<evidence type="ECO:0000313" key="6">
    <source>
        <dbReference type="EMBL" id="KEP67931.1"/>
    </source>
</evidence>
<sequence>MTGTEKTAPRHIAVIDVGKTNAKLALVEACSLQEIAVVTRPNRVLPGPPWPHFDLDGHWAFFLEHLTRFQSDHGIDAISVATHGASAVLLDADRQLAAPMLDYEHDGPEACAAEYDRLRPDFARTGSPRLPLGLNLGAQLHWQFTTWPDLHERVAHIVTYPQYWGLRLTGNLATDVTSLGCHTDLWSPWEGGFSDLPHRLGIAEKIVEPLRPGAVLGTLRADIAATTGIAATTPVMVGIHDSNASLLPYLGSHRAFSVVSTGTWVIVMAIGAGRQPLDPDRDTLINVNAENAPVPSARFMGGREYELLREGCSAAPSPQACDDILARGVMILPSAVPGTGPFPDHALEWIGEAASPSERMAAIGFYLAMMTESCLALIGARGPAIVEGPFAANPAYLEMLAALRPDGVRVAQSATGTSAGAALLALPATAPPEARPHPSPAQRDALRAYFESWRGAISAR</sequence>
<dbReference type="PANTHER" id="PTHR43095:SF5">
    <property type="entry name" value="XYLULOSE KINASE"/>
    <property type="match status" value="1"/>
</dbReference>
<feature type="non-terminal residue" evidence="6">
    <location>
        <position position="460"/>
    </location>
</feature>
<keyword evidence="2" id="KW-0808">Transferase</keyword>
<feature type="domain" description="Carbohydrate kinase FGGY C-terminal" evidence="5">
    <location>
        <begin position="254"/>
        <end position="426"/>
    </location>
</feature>
<dbReference type="PANTHER" id="PTHR43095">
    <property type="entry name" value="SUGAR KINASE"/>
    <property type="match status" value="1"/>
</dbReference>
<evidence type="ECO:0000259" key="4">
    <source>
        <dbReference type="Pfam" id="PF00370"/>
    </source>
</evidence>
<evidence type="ECO:0000259" key="5">
    <source>
        <dbReference type="Pfam" id="PF21546"/>
    </source>
</evidence>
<dbReference type="EMBL" id="JHEH01000057">
    <property type="protein sequence ID" value="KEP67931.1"/>
    <property type="molecule type" value="Genomic_DNA"/>
</dbReference>
<comment type="caution">
    <text evidence="6">The sequence shown here is derived from an EMBL/GenBank/DDBJ whole genome shotgun (WGS) entry which is preliminary data.</text>
</comment>
<dbReference type="InterPro" id="IPR018484">
    <property type="entry name" value="FGGY_N"/>
</dbReference>
<dbReference type="SUPFAM" id="SSF53067">
    <property type="entry name" value="Actin-like ATPase domain"/>
    <property type="match status" value="2"/>
</dbReference>
<organism evidence="6 7">
    <name type="scientific">Thioclava dalianensis</name>
    <dbReference type="NCBI Taxonomy" id="1185766"/>
    <lineage>
        <taxon>Bacteria</taxon>
        <taxon>Pseudomonadati</taxon>
        <taxon>Pseudomonadota</taxon>
        <taxon>Alphaproteobacteria</taxon>
        <taxon>Rhodobacterales</taxon>
        <taxon>Paracoccaceae</taxon>
        <taxon>Thioclava</taxon>
    </lineage>
</organism>
<dbReference type="InterPro" id="IPR050406">
    <property type="entry name" value="FGGY_Carb_Kinase"/>
</dbReference>
<accession>A0A074T805</accession>
<dbReference type="InterPro" id="IPR043129">
    <property type="entry name" value="ATPase_NBD"/>
</dbReference>
<dbReference type="STRING" id="1185766.SAMN05216224_11529"/>
<proteinExistence type="inferred from homology"/>
<dbReference type="GO" id="GO:0016301">
    <property type="term" value="F:kinase activity"/>
    <property type="evidence" value="ECO:0007669"/>
    <property type="project" value="UniProtKB-KW"/>
</dbReference>